<dbReference type="GO" id="GO:0046872">
    <property type="term" value="F:metal ion binding"/>
    <property type="evidence" value="ECO:0007669"/>
    <property type="project" value="UniProtKB-KW"/>
</dbReference>
<keyword evidence="5" id="KW-0408">Iron</keyword>
<evidence type="ECO:0000256" key="2">
    <source>
        <dbReference type="ARBA" id="ARBA00022485"/>
    </source>
</evidence>
<evidence type="ECO:0000259" key="7">
    <source>
        <dbReference type="PROSITE" id="PS51332"/>
    </source>
</evidence>
<dbReference type="GO" id="GO:0003824">
    <property type="term" value="F:catalytic activity"/>
    <property type="evidence" value="ECO:0007669"/>
    <property type="project" value="InterPro"/>
</dbReference>
<name>A0A2M7TNT4_9BACT</name>
<comment type="caution">
    <text evidence="9">The sequence shown here is derived from an EMBL/GenBank/DDBJ whole genome shotgun (WGS) entry which is preliminary data.</text>
</comment>
<dbReference type="EMBL" id="PFNO01000039">
    <property type="protein sequence ID" value="PIZ49732.1"/>
    <property type="molecule type" value="Genomic_DNA"/>
</dbReference>
<dbReference type="InterPro" id="IPR006158">
    <property type="entry name" value="Cobalamin-bd"/>
</dbReference>
<dbReference type="InterPro" id="IPR023404">
    <property type="entry name" value="rSAM_horseshoe"/>
</dbReference>
<sequence length="479" mass="53912">QSELVRPLRLKDPDILFINVPTTFQQGVIADGEEPPWGLLRLATASTQIHRLSAGILDAHRLRLGVTEIESQIRSVRPRVIGINPTSMNVPEARQVANICSKLGIAYIVGGVHATLDPRIAKEDFSDAEAIVRGNGEIVIGNLVRWIENLKNNEVIPGVYYKNQNVLDRHDYAPKIDLNTLPTVHQNELIIEPVYKHQVTVNGVSRVIREATLYVTQGCPFNCSFCSSPTMVEINSKLSRPYSRPNTSKIVDQVEDAIDLGADALHFLDDMAFVSSSHIKEFHKTLTQRKLLGKFIWNGHTRVGVITSPYFDETTMEMMKETGVWKLGIGIESGNNTILKRIGKKTSVEQVSNAVTKLAVNKIDPKGYFIMGFPGETWEQMLDTYNFIMELKQAGMTDLRVFQFKPFPGTREYEYLQKTNPGVLLQINYLRHVNTGLTGEAQNRFETNAWLPEDIMISQVRSGEVQQLVMKALNDFFAK</sequence>
<dbReference type="SFLD" id="SFLDG01123">
    <property type="entry name" value="methyltransferase_(Class_B)"/>
    <property type="match status" value="1"/>
</dbReference>
<evidence type="ECO:0000256" key="4">
    <source>
        <dbReference type="ARBA" id="ARBA00022723"/>
    </source>
</evidence>
<evidence type="ECO:0000256" key="6">
    <source>
        <dbReference type="ARBA" id="ARBA00023014"/>
    </source>
</evidence>
<keyword evidence="2" id="KW-0004">4Fe-4S</keyword>
<protein>
    <submittedName>
        <fullName evidence="9">Uncharacterized protein</fullName>
    </submittedName>
</protein>
<dbReference type="Gene3D" id="3.40.50.280">
    <property type="entry name" value="Cobalamin-binding domain"/>
    <property type="match status" value="1"/>
</dbReference>
<dbReference type="PROSITE" id="PS01305">
    <property type="entry name" value="MOAA_NIFB_PQQE"/>
    <property type="match status" value="1"/>
</dbReference>
<dbReference type="AlphaFoldDB" id="A0A2M7TNT4"/>
<dbReference type="SUPFAM" id="SSF102114">
    <property type="entry name" value="Radical SAM enzymes"/>
    <property type="match status" value="1"/>
</dbReference>
<evidence type="ECO:0000259" key="8">
    <source>
        <dbReference type="PROSITE" id="PS51918"/>
    </source>
</evidence>
<evidence type="ECO:0000313" key="10">
    <source>
        <dbReference type="Proteomes" id="UP000229753"/>
    </source>
</evidence>
<reference evidence="10" key="1">
    <citation type="submission" date="2017-09" db="EMBL/GenBank/DDBJ databases">
        <title>Depth-based differentiation of microbial function through sediment-hosted aquifers and enrichment of novel symbionts in the deep terrestrial subsurface.</title>
        <authorList>
            <person name="Probst A.J."/>
            <person name="Ladd B."/>
            <person name="Jarett J.K."/>
            <person name="Geller-Mcgrath D.E."/>
            <person name="Sieber C.M.K."/>
            <person name="Emerson J.B."/>
            <person name="Anantharaman K."/>
            <person name="Thomas B.C."/>
            <person name="Malmstrom R."/>
            <person name="Stieglmeier M."/>
            <person name="Klingl A."/>
            <person name="Woyke T."/>
            <person name="Ryan C.M."/>
            <person name="Banfield J.F."/>
        </authorList>
    </citation>
    <scope>NUCLEOTIDE SEQUENCE [LARGE SCALE GENOMIC DNA]</scope>
</reference>
<dbReference type="SFLD" id="SFLDS00029">
    <property type="entry name" value="Radical_SAM"/>
    <property type="match status" value="1"/>
</dbReference>
<dbReference type="GO" id="GO:0051539">
    <property type="term" value="F:4 iron, 4 sulfur cluster binding"/>
    <property type="evidence" value="ECO:0007669"/>
    <property type="project" value="UniProtKB-KW"/>
</dbReference>
<dbReference type="InterPro" id="IPR000385">
    <property type="entry name" value="MoaA_NifB_PqqE_Fe-S-bd_CS"/>
</dbReference>
<dbReference type="Proteomes" id="UP000229753">
    <property type="component" value="Unassembled WGS sequence"/>
</dbReference>
<dbReference type="PROSITE" id="PS51918">
    <property type="entry name" value="RADICAL_SAM"/>
    <property type="match status" value="1"/>
</dbReference>
<evidence type="ECO:0000256" key="3">
    <source>
        <dbReference type="ARBA" id="ARBA00022691"/>
    </source>
</evidence>
<feature type="non-terminal residue" evidence="9">
    <location>
        <position position="1"/>
    </location>
</feature>
<dbReference type="Gene3D" id="3.80.30.20">
    <property type="entry name" value="tm_1862 like domain"/>
    <property type="match status" value="1"/>
</dbReference>
<keyword evidence="3" id="KW-0949">S-adenosyl-L-methionine</keyword>
<dbReference type="SFLD" id="SFLDG01082">
    <property type="entry name" value="B12-binding_domain_containing"/>
    <property type="match status" value="1"/>
</dbReference>
<dbReference type="InterPro" id="IPR006638">
    <property type="entry name" value="Elp3/MiaA/NifB-like_rSAM"/>
</dbReference>
<dbReference type="InterPro" id="IPR007197">
    <property type="entry name" value="rSAM"/>
</dbReference>
<keyword evidence="6" id="KW-0411">Iron-sulfur</keyword>
<dbReference type="CDD" id="cd01335">
    <property type="entry name" value="Radical_SAM"/>
    <property type="match status" value="1"/>
</dbReference>
<gene>
    <name evidence="9" type="ORF">COY29_01140</name>
</gene>
<organism evidence="9 10">
    <name type="scientific">Candidatus Woesebacteria bacterium CG_4_10_14_0_2_um_filter_39_14</name>
    <dbReference type="NCBI Taxonomy" id="1975054"/>
    <lineage>
        <taxon>Bacteria</taxon>
        <taxon>Candidatus Woeseibacteriota</taxon>
    </lineage>
</organism>
<dbReference type="InterPro" id="IPR058240">
    <property type="entry name" value="rSAM_sf"/>
</dbReference>
<feature type="domain" description="Radical SAM core" evidence="8">
    <location>
        <begin position="205"/>
        <end position="437"/>
    </location>
</feature>
<keyword evidence="4" id="KW-0479">Metal-binding</keyword>
<evidence type="ECO:0000256" key="1">
    <source>
        <dbReference type="ARBA" id="ARBA00001966"/>
    </source>
</evidence>
<dbReference type="Pfam" id="PF04055">
    <property type="entry name" value="Radical_SAM"/>
    <property type="match status" value="1"/>
</dbReference>
<evidence type="ECO:0000313" key="9">
    <source>
        <dbReference type="EMBL" id="PIZ49732.1"/>
    </source>
</evidence>
<dbReference type="PROSITE" id="PS51332">
    <property type="entry name" value="B12_BINDING"/>
    <property type="match status" value="1"/>
</dbReference>
<dbReference type="SMART" id="SM00729">
    <property type="entry name" value="Elp3"/>
    <property type="match status" value="1"/>
</dbReference>
<proteinExistence type="predicted"/>
<dbReference type="GO" id="GO:0032324">
    <property type="term" value="P:molybdopterin cofactor biosynthetic process"/>
    <property type="evidence" value="ECO:0007669"/>
    <property type="project" value="UniProtKB-ARBA"/>
</dbReference>
<dbReference type="PANTHER" id="PTHR43409">
    <property type="entry name" value="ANAEROBIC MAGNESIUM-PROTOPORPHYRIN IX MONOMETHYL ESTER CYCLASE-RELATED"/>
    <property type="match status" value="1"/>
</dbReference>
<evidence type="ECO:0000256" key="5">
    <source>
        <dbReference type="ARBA" id="ARBA00023004"/>
    </source>
</evidence>
<dbReference type="InterPro" id="IPR051198">
    <property type="entry name" value="BchE-like"/>
</dbReference>
<dbReference type="GO" id="GO:0031419">
    <property type="term" value="F:cobalamin binding"/>
    <property type="evidence" value="ECO:0007669"/>
    <property type="project" value="InterPro"/>
</dbReference>
<accession>A0A2M7TNT4</accession>
<comment type="cofactor">
    <cofactor evidence="1">
        <name>[4Fe-4S] cluster</name>
        <dbReference type="ChEBI" id="CHEBI:49883"/>
    </cofactor>
</comment>
<feature type="domain" description="B12-binding" evidence="7">
    <location>
        <begin position="20"/>
        <end position="154"/>
    </location>
</feature>
<dbReference type="InterPro" id="IPR034466">
    <property type="entry name" value="Methyltransferase_Class_B"/>
</dbReference>